<evidence type="ECO:0000313" key="3">
    <source>
        <dbReference type="Proteomes" id="UP000193334"/>
    </source>
</evidence>
<sequence length="263" mass="27956" precursor="true">MKKIVFFLLLFSVLAAGETLAATNHYWSGGSEQDNLINNPDNYWDDKGVPAPADTLFFDNKWNPLMEMDSTVDLEVAEAYLGKATVDGVFEMNVSGGSLHVSDKFVMCKDNRSGMEATLNMSGGTISTGSWFTLGGNTKAAVNMTGGLLDVGTKLAMGMYGDASGVLNLDGGTVMAGEIDIVGQSTTEPTKINISYGTLKLEGDKVSDVLSFVSAGKIVSTTSYDVTASYDSNLDQTLVTAPEPATLAFLSAGFFALRKKRRS</sequence>
<organism evidence="2 3">
    <name type="scientific">Sedimentisphaera salicampi</name>
    <dbReference type="NCBI Taxonomy" id="1941349"/>
    <lineage>
        <taxon>Bacteria</taxon>
        <taxon>Pseudomonadati</taxon>
        <taxon>Planctomycetota</taxon>
        <taxon>Phycisphaerae</taxon>
        <taxon>Sedimentisphaerales</taxon>
        <taxon>Sedimentisphaeraceae</taxon>
        <taxon>Sedimentisphaera</taxon>
    </lineage>
</organism>
<protein>
    <recommendedName>
        <fullName evidence="4">PEP-CTERM protein-sorting domain-containing protein</fullName>
    </recommendedName>
</protein>
<name>A0A1W6LKD2_9BACT</name>
<dbReference type="STRING" id="1941349.STSP1_00588"/>
<gene>
    <name evidence="2" type="ORF">STSP1_00588</name>
</gene>
<dbReference type="RefSeq" id="WP_085754923.1">
    <property type="nucleotide sequence ID" value="NZ_CP021023.1"/>
</dbReference>
<reference evidence="3" key="1">
    <citation type="submission" date="2017-04" db="EMBL/GenBank/DDBJ databases">
        <title>Comparative genomics and description of representatives of a novel lineage of planctomycetes thriving in anoxic sediments.</title>
        <authorList>
            <person name="Spring S."/>
            <person name="Bunk B."/>
            <person name="Sproer C."/>
        </authorList>
    </citation>
    <scope>NUCLEOTIDE SEQUENCE [LARGE SCALE GENOMIC DNA]</scope>
    <source>
        <strain evidence="3">ST-PulAB-D4</strain>
    </source>
</reference>
<keyword evidence="3" id="KW-1185">Reference proteome</keyword>
<feature type="signal peptide" evidence="1">
    <location>
        <begin position="1"/>
        <end position="21"/>
    </location>
</feature>
<proteinExistence type="predicted"/>
<evidence type="ECO:0000313" key="2">
    <source>
        <dbReference type="EMBL" id="ARN56212.1"/>
    </source>
</evidence>
<dbReference type="Proteomes" id="UP000193334">
    <property type="component" value="Chromosome"/>
</dbReference>
<feature type="chain" id="PRO_5013297887" description="PEP-CTERM protein-sorting domain-containing protein" evidence="1">
    <location>
        <begin position="22"/>
        <end position="263"/>
    </location>
</feature>
<evidence type="ECO:0008006" key="4">
    <source>
        <dbReference type="Google" id="ProtNLM"/>
    </source>
</evidence>
<dbReference type="KEGG" id="pbp:STSP1_00588"/>
<evidence type="ECO:0000256" key="1">
    <source>
        <dbReference type="SAM" id="SignalP"/>
    </source>
</evidence>
<accession>A0A1W6LKD2</accession>
<keyword evidence="1" id="KW-0732">Signal</keyword>
<dbReference type="EMBL" id="CP021023">
    <property type="protein sequence ID" value="ARN56212.1"/>
    <property type="molecule type" value="Genomic_DNA"/>
</dbReference>
<dbReference type="AlphaFoldDB" id="A0A1W6LKD2"/>